<dbReference type="AlphaFoldDB" id="A0A9W5TTG2"/>
<accession>A0A9W5TTG2</accession>
<comment type="caution">
    <text evidence="1">The sequence shown here is derived from an EMBL/GenBank/DDBJ whole genome shotgun (WGS) entry which is preliminary data.</text>
</comment>
<dbReference type="Pfam" id="PF12691">
    <property type="entry name" value="Phage_tail_terminator_6"/>
    <property type="match status" value="1"/>
</dbReference>
<proteinExistence type="predicted"/>
<reference evidence="1" key="1">
    <citation type="journal article" date="2014" name="Int. J. Syst. Evol. Microbiol.">
        <title>Complete genome sequence of Corynebacterium casei LMG S-19264T (=DSM 44701T), isolated from a smear-ripened cheese.</title>
        <authorList>
            <consortium name="US DOE Joint Genome Institute (JGI-PGF)"/>
            <person name="Walter F."/>
            <person name="Albersmeier A."/>
            <person name="Kalinowski J."/>
            <person name="Ruckert C."/>
        </authorList>
    </citation>
    <scope>NUCLEOTIDE SEQUENCE</scope>
    <source>
        <strain evidence="1">CGMCC 1.15454</strain>
    </source>
</reference>
<dbReference type="InterPro" id="IPR024411">
    <property type="entry name" value="Tail_terminator_phage"/>
</dbReference>
<evidence type="ECO:0000313" key="2">
    <source>
        <dbReference type="Proteomes" id="UP000621492"/>
    </source>
</evidence>
<dbReference type="RefSeq" id="WP_188724507.1">
    <property type="nucleotide sequence ID" value="NZ_BMJD01000001.1"/>
</dbReference>
<evidence type="ECO:0000313" key="1">
    <source>
        <dbReference type="EMBL" id="GGB26837.1"/>
    </source>
</evidence>
<dbReference type="EMBL" id="BMJD01000001">
    <property type="protein sequence ID" value="GGB26837.1"/>
    <property type="molecule type" value="Genomic_DNA"/>
</dbReference>
<sequence>MDFIDRLCDRINEMPGLPTECKLGYLGTDESLVLYPLPGSRVTQEYMDGTKDWQMNCEIAMKSKLQSKISHTLWTVQNELENLEELESEDNSFEFEELIITNKPFINGADEQGWFVFLLDVQAKITVFKEDN</sequence>
<gene>
    <name evidence="1" type="ORF">GCM10011409_00190</name>
</gene>
<protein>
    <submittedName>
        <fullName evidence="1">Minor capsid protein, phage associated</fullName>
    </submittedName>
</protein>
<organism evidence="1 2">
    <name type="scientific">Lentibacillus populi</name>
    <dbReference type="NCBI Taxonomy" id="1827502"/>
    <lineage>
        <taxon>Bacteria</taxon>
        <taxon>Bacillati</taxon>
        <taxon>Bacillota</taxon>
        <taxon>Bacilli</taxon>
        <taxon>Bacillales</taxon>
        <taxon>Bacillaceae</taxon>
        <taxon>Lentibacillus</taxon>
    </lineage>
</organism>
<keyword evidence="2" id="KW-1185">Reference proteome</keyword>
<reference evidence="1" key="2">
    <citation type="submission" date="2020-09" db="EMBL/GenBank/DDBJ databases">
        <authorList>
            <person name="Sun Q."/>
            <person name="Zhou Y."/>
        </authorList>
    </citation>
    <scope>NUCLEOTIDE SEQUENCE</scope>
    <source>
        <strain evidence="1">CGMCC 1.15454</strain>
    </source>
</reference>
<name>A0A9W5TTG2_9BACI</name>
<dbReference type="Proteomes" id="UP000621492">
    <property type="component" value="Unassembled WGS sequence"/>
</dbReference>